<dbReference type="SUPFAM" id="SSF56300">
    <property type="entry name" value="Metallo-dependent phosphatases"/>
    <property type="match status" value="1"/>
</dbReference>
<proteinExistence type="predicted"/>
<comment type="caution">
    <text evidence="3">The sequence shown here is derived from an EMBL/GenBank/DDBJ whole genome shotgun (WGS) entry which is preliminary data.</text>
</comment>
<dbReference type="CDD" id="cd00840">
    <property type="entry name" value="MPP_Mre11_N"/>
    <property type="match status" value="1"/>
</dbReference>
<evidence type="ECO:0000256" key="1">
    <source>
        <dbReference type="ARBA" id="ARBA00022801"/>
    </source>
</evidence>
<dbReference type="InterPro" id="IPR041796">
    <property type="entry name" value="Mre11_N"/>
</dbReference>
<protein>
    <submittedName>
        <fullName evidence="3">Putative metallophosphoesterase YhaO</fullName>
    </submittedName>
</protein>
<reference evidence="3 4" key="1">
    <citation type="submission" date="2019-02" db="EMBL/GenBank/DDBJ databases">
        <title>Deep-cultivation of Planctomycetes and their phenomic and genomic characterization uncovers novel biology.</title>
        <authorList>
            <person name="Wiegand S."/>
            <person name="Jogler M."/>
            <person name="Boedeker C."/>
            <person name="Pinto D."/>
            <person name="Vollmers J."/>
            <person name="Rivas-Marin E."/>
            <person name="Kohn T."/>
            <person name="Peeters S.H."/>
            <person name="Heuer A."/>
            <person name="Rast P."/>
            <person name="Oberbeckmann S."/>
            <person name="Bunk B."/>
            <person name="Jeske O."/>
            <person name="Meyerdierks A."/>
            <person name="Storesund J.E."/>
            <person name="Kallscheuer N."/>
            <person name="Luecker S."/>
            <person name="Lage O.M."/>
            <person name="Pohl T."/>
            <person name="Merkel B.J."/>
            <person name="Hornburger P."/>
            <person name="Mueller R.-W."/>
            <person name="Bruemmer F."/>
            <person name="Labrenz M."/>
            <person name="Spormann A.M."/>
            <person name="Op Den Camp H."/>
            <person name="Overmann J."/>
            <person name="Amann R."/>
            <person name="Jetten M.S.M."/>
            <person name="Mascher T."/>
            <person name="Medema M.H."/>
            <person name="Devos D.P."/>
            <person name="Kaster A.-K."/>
            <person name="Ovreas L."/>
            <person name="Rohde M."/>
            <person name="Galperin M.Y."/>
            <person name="Jogler C."/>
        </authorList>
    </citation>
    <scope>NUCLEOTIDE SEQUENCE [LARGE SCALE GENOMIC DNA]</scope>
    <source>
        <strain evidence="3 4">V7</strain>
    </source>
</reference>
<evidence type="ECO:0000313" key="4">
    <source>
        <dbReference type="Proteomes" id="UP000316476"/>
    </source>
</evidence>
<dbReference type="InterPro" id="IPR050535">
    <property type="entry name" value="DNA_Repair-Maintenance_Comp"/>
</dbReference>
<keyword evidence="1" id="KW-0378">Hydrolase</keyword>
<gene>
    <name evidence="3" type="primary">yhaO</name>
    <name evidence="3" type="ORF">V7x_45120</name>
</gene>
<dbReference type="InterPro" id="IPR029052">
    <property type="entry name" value="Metallo-depent_PP-like"/>
</dbReference>
<sequence>MPGESFRFIHASDFHLERPLGDLDQLPPHLRDALADAPRSAATAVFDAATADNIDFLVLCGDLLNPSTAGPHAMALLLDGFEKLHAKKTPVFWSAGVADDPQRWPDAAPLPPNVTLFPKDRAIAVPVQRSGRTICHVIGRSSDGRSTLHVPGYRIDPVDEYTVAIGHGSADAAALAEGHFDYWALGGRHNRQEIEQGANAAAVQCGTPQGRCLQETGPHGYCVVDVDSDQTTRVHQVECDTFRYCHEQIDAAEVIQVGTLKNLLGERIARLAHENGGRQLLVGWEINVATAEHLSAIGDPDETLRWLRREYGHGTPAAWSIALTVNPPRQFPKSWNDEDTILGDFLRAAAKHRENDSRELNLLPFTEEHDIGQPGGLPTTTSSLLAEIAASDRGRLLDQATLLGVDLLKGGKPQLVQKS</sequence>
<dbReference type="InterPro" id="IPR004843">
    <property type="entry name" value="Calcineurin-like_PHP"/>
</dbReference>
<dbReference type="PANTHER" id="PTHR30337:SF7">
    <property type="entry name" value="PHOSPHOESTERASE"/>
    <property type="match status" value="1"/>
</dbReference>
<evidence type="ECO:0000313" key="3">
    <source>
        <dbReference type="EMBL" id="TWU62776.1"/>
    </source>
</evidence>
<dbReference type="GO" id="GO:0016787">
    <property type="term" value="F:hydrolase activity"/>
    <property type="evidence" value="ECO:0007669"/>
    <property type="project" value="UniProtKB-KW"/>
</dbReference>
<evidence type="ECO:0000259" key="2">
    <source>
        <dbReference type="Pfam" id="PF00149"/>
    </source>
</evidence>
<accession>A0A5C6FQK8</accession>
<dbReference type="PANTHER" id="PTHR30337">
    <property type="entry name" value="COMPONENT OF ATP-DEPENDENT DSDNA EXONUCLEASE"/>
    <property type="match status" value="1"/>
</dbReference>
<dbReference type="OrthoDB" id="208387at2"/>
<feature type="domain" description="Calcineurin-like phosphoesterase" evidence="2">
    <location>
        <begin position="6"/>
        <end position="139"/>
    </location>
</feature>
<dbReference type="Gene3D" id="3.60.21.10">
    <property type="match status" value="1"/>
</dbReference>
<name>A0A5C6FQK8_9PLAN</name>
<dbReference type="Pfam" id="PF00149">
    <property type="entry name" value="Metallophos"/>
    <property type="match status" value="1"/>
</dbReference>
<organism evidence="3 4">
    <name type="scientific">Crateriforma conspicua</name>
    <dbReference type="NCBI Taxonomy" id="2527996"/>
    <lineage>
        <taxon>Bacteria</taxon>
        <taxon>Pseudomonadati</taxon>
        <taxon>Planctomycetota</taxon>
        <taxon>Planctomycetia</taxon>
        <taxon>Planctomycetales</taxon>
        <taxon>Planctomycetaceae</taxon>
        <taxon>Crateriforma</taxon>
    </lineage>
</organism>
<dbReference type="Proteomes" id="UP000316476">
    <property type="component" value="Unassembled WGS sequence"/>
</dbReference>
<dbReference type="AlphaFoldDB" id="A0A5C6FQK8"/>
<dbReference type="RefSeq" id="WP_146415516.1">
    <property type="nucleotide sequence ID" value="NZ_SJPZ01000002.1"/>
</dbReference>
<dbReference type="EMBL" id="SJPZ01000002">
    <property type="protein sequence ID" value="TWU62776.1"/>
    <property type="molecule type" value="Genomic_DNA"/>
</dbReference>